<dbReference type="InterPro" id="IPR014729">
    <property type="entry name" value="Rossmann-like_a/b/a_fold"/>
</dbReference>
<dbReference type="PANTHER" id="PTHR39321:SF3">
    <property type="entry name" value="PHOSPHOPANTETHEINE ADENYLYLTRANSFERASE"/>
    <property type="match status" value="1"/>
</dbReference>
<dbReference type="AlphaFoldDB" id="A0A418X3C2"/>
<dbReference type="GO" id="GO:0004515">
    <property type="term" value="F:nicotinate-nucleotide adenylyltransferase activity"/>
    <property type="evidence" value="ECO:0007669"/>
    <property type="project" value="UniProtKB-UniRule"/>
</dbReference>
<dbReference type="Pfam" id="PF01467">
    <property type="entry name" value="CTP_transf_like"/>
    <property type="match status" value="1"/>
</dbReference>
<evidence type="ECO:0000256" key="5">
    <source>
        <dbReference type="ARBA" id="ARBA00022679"/>
    </source>
</evidence>
<accession>A0A418X3C2</accession>
<evidence type="ECO:0000256" key="1">
    <source>
        <dbReference type="ARBA" id="ARBA00002324"/>
    </source>
</evidence>
<dbReference type="EMBL" id="QYUN01000002">
    <property type="protein sequence ID" value="RJG06949.1"/>
    <property type="molecule type" value="Genomic_DNA"/>
</dbReference>
<dbReference type="NCBIfam" id="TIGR00125">
    <property type="entry name" value="cyt_tran_rel"/>
    <property type="match status" value="1"/>
</dbReference>
<dbReference type="Gene3D" id="3.40.50.620">
    <property type="entry name" value="HUPs"/>
    <property type="match status" value="1"/>
</dbReference>
<keyword evidence="5 11" id="KW-0808">Transferase</keyword>
<evidence type="ECO:0000313" key="13">
    <source>
        <dbReference type="EMBL" id="RJG06949.1"/>
    </source>
</evidence>
<keyword evidence="4 11" id="KW-0662">Pyridine nucleotide biosynthesis</keyword>
<name>A0A418X3C2_9BURK</name>
<dbReference type="Proteomes" id="UP000285190">
    <property type="component" value="Unassembled WGS sequence"/>
</dbReference>
<keyword evidence="6 11" id="KW-0548">Nucleotidyltransferase</keyword>
<evidence type="ECO:0000313" key="14">
    <source>
        <dbReference type="Proteomes" id="UP000285190"/>
    </source>
</evidence>
<comment type="pathway">
    <text evidence="2 11">Cofactor biosynthesis; NAD(+) biosynthesis; deamido-NAD(+) from nicotinate D-ribonucleotide: step 1/1.</text>
</comment>
<dbReference type="OrthoDB" id="5295945at2"/>
<evidence type="ECO:0000256" key="10">
    <source>
        <dbReference type="ARBA" id="ARBA00048721"/>
    </source>
</evidence>
<reference evidence="13 14" key="1">
    <citation type="submission" date="2018-09" db="EMBL/GenBank/DDBJ databases">
        <authorList>
            <person name="Zhu H."/>
        </authorList>
    </citation>
    <scope>NUCLEOTIDE SEQUENCE [LARGE SCALE GENOMIC DNA]</scope>
    <source>
        <strain evidence="13 14">K2R10-39</strain>
    </source>
</reference>
<dbReference type="GO" id="GO:0005524">
    <property type="term" value="F:ATP binding"/>
    <property type="evidence" value="ECO:0007669"/>
    <property type="project" value="UniProtKB-KW"/>
</dbReference>
<dbReference type="SUPFAM" id="SSF52374">
    <property type="entry name" value="Nucleotidylyl transferase"/>
    <property type="match status" value="1"/>
</dbReference>
<evidence type="ECO:0000256" key="7">
    <source>
        <dbReference type="ARBA" id="ARBA00022741"/>
    </source>
</evidence>
<organism evidence="13 14">
    <name type="scientific">Noviherbaspirillum cavernae</name>
    <dbReference type="NCBI Taxonomy" id="2320862"/>
    <lineage>
        <taxon>Bacteria</taxon>
        <taxon>Pseudomonadati</taxon>
        <taxon>Pseudomonadota</taxon>
        <taxon>Betaproteobacteria</taxon>
        <taxon>Burkholderiales</taxon>
        <taxon>Oxalobacteraceae</taxon>
        <taxon>Noviherbaspirillum</taxon>
    </lineage>
</organism>
<keyword evidence="8 11" id="KW-0067">ATP-binding</keyword>
<dbReference type="RefSeq" id="WP_119739981.1">
    <property type="nucleotide sequence ID" value="NZ_QYUN01000002.1"/>
</dbReference>
<dbReference type="InterPro" id="IPR004821">
    <property type="entry name" value="Cyt_trans-like"/>
</dbReference>
<comment type="catalytic activity">
    <reaction evidence="10 11">
        <text>nicotinate beta-D-ribonucleotide + ATP + H(+) = deamido-NAD(+) + diphosphate</text>
        <dbReference type="Rhea" id="RHEA:22860"/>
        <dbReference type="ChEBI" id="CHEBI:15378"/>
        <dbReference type="ChEBI" id="CHEBI:30616"/>
        <dbReference type="ChEBI" id="CHEBI:33019"/>
        <dbReference type="ChEBI" id="CHEBI:57502"/>
        <dbReference type="ChEBI" id="CHEBI:58437"/>
        <dbReference type="EC" id="2.7.7.18"/>
    </reaction>
</comment>
<evidence type="ECO:0000256" key="8">
    <source>
        <dbReference type="ARBA" id="ARBA00022840"/>
    </source>
</evidence>
<keyword evidence="7 11" id="KW-0547">Nucleotide-binding</keyword>
<evidence type="ECO:0000256" key="6">
    <source>
        <dbReference type="ARBA" id="ARBA00022695"/>
    </source>
</evidence>
<comment type="function">
    <text evidence="1 11">Catalyzes the reversible adenylation of nicotinate mononucleotide (NaMN) to nicotinic acid adenine dinucleotide (NaAD).</text>
</comment>
<dbReference type="NCBIfam" id="NF000840">
    <property type="entry name" value="PRK00071.1-3"/>
    <property type="match status" value="1"/>
</dbReference>
<evidence type="ECO:0000256" key="4">
    <source>
        <dbReference type="ARBA" id="ARBA00022642"/>
    </source>
</evidence>
<dbReference type="UniPathway" id="UPA00253">
    <property type="reaction ID" value="UER00332"/>
</dbReference>
<comment type="similarity">
    <text evidence="3 11">Belongs to the NadD family.</text>
</comment>
<sequence length="224" mass="25035">MGVNAHRRCVAILGGSFDPVHNGHVALVAYFAKLLFPDEVRIIPAGNPWQKGNLQASAEDRLHMLRLAYDKQAFNVTIDRQEIERHGASYTIDTLRAIRAETGPDTSIAFLIGADQLQKLNTWKDWQRLFDYAHICAASRPGFALDAGHVPAEVAREFARRAATPQQIRETSHGLTCLATNLAIDISATEIRAALQREEQPESLIPPAVLDYIKHHHLYTHQAY</sequence>
<dbReference type="GO" id="GO:0009435">
    <property type="term" value="P:NAD+ biosynthetic process"/>
    <property type="evidence" value="ECO:0007669"/>
    <property type="project" value="UniProtKB-UniRule"/>
</dbReference>
<gene>
    <name evidence="11" type="primary">nadD</name>
    <name evidence="13" type="ORF">D3870_13925</name>
</gene>
<keyword evidence="14" id="KW-1185">Reference proteome</keyword>
<dbReference type="PANTHER" id="PTHR39321">
    <property type="entry name" value="NICOTINATE-NUCLEOTIDE ADENYLYLTRANSFERASE-RELATED"/>
    <property type="match status" value="1"/>
</dbReference>
<dbReference type="EC" id="2.7.7.18" evidence="11"/>
<dbReference type="NCBIfam" id="NF000839">
    <property type="entry name" value="PRK00071.1-1"/>
    <property type="match status" value="1"/>
</dbReference>
<dbReference type="InterPro" id="IPR005248">
    <property type="entry name" value="NadD/NMNAT"/>
</dbReference>
<dbReference type="NCBIfam" id="NF005410">
    <property type="entry name" value="PRK06973.1"/>
    <property type="match status" value="1"/>
</dbReference>
<proteinExistence type="inferred from homology"/>
<feature type="domain" description="Cytidyltransferase-like" evidence="12">
    <location>
        <begin position="12"/>
        <end position="193"/>
    </location>
</feature>
<evidence type="ECO:0000256" key="3">
    <source>
        <dbReference type="ARBA" id="ARBA00009014"/>
    </source>
</evidence>
<dbReference type="NCBIfam" id="TIGR00482">
    <property type="entry name" value="nicotinate (nicotinamide) nucleotide adenylyltransferase"/>
    <property type="match status" value="1"/>
</dbReference>
<comment type="caution">
    <text evidence="13">The sequence shown here is derived from an EMBL/GenBank/DDBJ whole genome shotgun (WGS) entry which is preliminary data.</text>
</comment>
<keyword evidence="9 11" id="KW-0520">NAD</keyword>
<protein>
    <recommendedName>
        <fullName evidence="11">Probable nicotinate-nucleotide adenylyltransferase</fullName>
        <ecNumber evidence="11">2.7.7.18</ecNumber>
    </recommendedName>
    <alternativeName>
        <fullName evidence="11">Deamido-NAD(+) diphosphorylase</fullName>
    </alternativeName>
    <alternativeName>
        <fullName evidence="11">Deamido-NAD(+) pyrophosphorylase</fullName>
    </alternativeName>
    <alternativeName>
        <fullName evidence="11">Nicotinate mononucleotide adenylyltransferase</fullName>
        <shortName evidence="11">NaMN adenylyltransferase</shortName>
    </alternativeName>
</protein>
<evidence type="ECO:0000259" key="12">
    <source>
        <dbReference type="Pfam" id="PF01467"/>
    </source>
</evidence>
<dbReference type="HAMAP" id="MF_00244">
    <property type="entry name" value="NaMN_adenylyltr"/>
    <property type="match status" value="1"/>
</dbReference>
<dbReference type="CDD" id="cd02165">
    <property type="entry name" value="NMNAT"/>
    <property type="match status" value="1"/>
</dbReference>
<evidence type="ECO:0000256" key="2">
    <source>
        <dbReference type="ARBA" id="ARBA00005019"/>
    </source>
</evidence>
<evidence type="ECO:0000256" key="9">
    <source>
        <dbReference type="ARBA" id="ARBA00023027"/>
    </source>
</evidence>
<evidence type="ECO:0000256" key="11">
    <source>
        <dbReference type="HAMAP-Rule" id="MF_00244"/>
    </source>
</evidence>